<dbReference type="EMBL" id="CP002056">
    <property type="protein sequence ID" value="ADI31120.1"/>
    <property type="molecule type" value="Genomic_DNA"/>
</dbReference>
<dbReference type="Gene3D" id="3.20.20.70">
    <property type="entry name" value="Aldolase class I"/>
    <property type="match status" value="1"/>
</dbReference>
<comment type="catalytic activity">
    <reaction evidence="7 10 11">
        <text>4-methyl-5-(2-phosphooxyethyl)-thiazole + 4-amino-2-methyl-5-(diphosphooxymethyl)pyrimidine + H(+) = thiamine phosphate + diphosphate</text>
        <dbReference type="Rhea" id="RHEA:22328"/>
        <dbReference type="ChEBI" id="CHEBI:15378"/>
        <dbReference type="ChEBI" id="CHEBI:33019"/>
        <dbReference type="ChEBI" id="CHEBI:37575"/>
        <dbReference type="ChEBI" id="CHEBI:57841"/>
        <dbReference type="ChEBI" id="CHEBI:58296"/>
        <dbReference type="EC" id="2.5.1.3"/>
    </reaction>
</comment>
<feature type="domain" description="Thiamine phosphate synthase/TenI" evidence="13">
    <location>
        <begin position="5"/>
        <end position="185"/>
    </location>
</feature>
<reference evidence="15" key="1">
    <citation type="submission" date="2010-05" db="EMBL/GenBank/DDBJ databases">
        <title>Complete sequence of Methylotenera sp. 301.</title>
        <authorList>
            <person name="Lucas S."/>
            <person name="Copeland A."/>
            <person name="Lapidus A."/>
            <person name="Cheng J.-F."/>
            <person name="Bruce D."/>
            <person name="Goodwin L."/>
            <person name="Pitluck S."/>
            <person name="Clum A."/>
            <person name="Land M."/>
            <person name="Hauser L."/>
            <person name="Kyrpides N."/>
            <person name="Ivanova N."/>
            <person name="Chistoservova L."/>
            <person name="Kalyuzhnaya M."/>
            <person name="Woyke T."/>
        </authorList>
    </citation>
    <scope>NUCLEOTIDE SEQUENCE [LARGE SCALE GENOMIC DNA]</scope>
    <source>
        <strain evidence="15">301</strain>
    </source>
</reference>
<dbReference type="Pfam" id="PF02581">
    <property type="entry name" value="TMP-TENI"/>
    <property type="match status" value="1"/>
</dbReference>
<keyword evidence="15" id="KW-1185">Reference proteome</keyword>
<dbReference type="EC" id="2.5.1.3" evidence="10"/>
<dbReference type="SUPFAM" id="SSF51391">
    <property type="entry name" value="Thiamin phosphate synthase"/>
    <property type="match status" value="1"/>
</dbReference>
<dbReference type="NCBIfam" id="TIGR00693">
    <property type="entry name" value="thiE"/>
    <property type="match status" value="1"/>
</dbReference>
<feature type="binding site" evidence="10">
    <location>
        <position position="105"/>
    </location>
    <ligand>
        <name>4-amino-2-methyl-5-(diphosphooxymethyl)pyrimidine</name>
        <dbReference type="ChEBI" id="CHEBI:57841"/>
    </ligand>
</feature>
<evidence type="ECO:0000313" key="14">
    <source>
        <dbReference type="EMBL" id="ADI31120.1"/>
    </source>
</evidence>
<feature type="binding site" evidence="10">
    <location>
        <position position="86"/>
    </location>
    <ligand>
        <name>Mg(2+)</name>
        <dbReference type="ChEBI" id="CHEBI:18420"/>
    </ligand>
</feature>
<feature type="binding site" evidence="10">
    <location>
        <position position="66"/>
    </location>
    <ligand>
        <name>4-amino-2-methyl-5-(diphosphooxymethyl)pyrimidine</name>
        <dbReference type="ChEBI" id="CHEBI:57841"/>
    </ligand>
</feature>
<dbReference type="RefSeq" id="WP_013149425.1">
    <property type="nucleotide sequence ID" value="NC_014207.1"/>
</dbReference>
<dbReference type="OrthoDB" id="9810880at2"/>
<keyword evidence="3 10" id="KW-0808">Transferase</keyword>
<keyword evidence="6 10" id="KW-0784">Thiamine biosynthesis</keyword>
<evidence type="ECO:0000256" key="5">
    <source>
        <dbReference type="ARBA" id="ARBA00022842"/>
    </source>
</evidence>
<evidence type="ECO:0000256" key="11">
    <source>
        <dbReference type="RuleBase" id="RU003826"/>
    </source>
</evidence>
<protein>
    <recommendedName>
        <fullName evidence="10">Thiamine-phosphate synthase</fullName>
        <shortName evidence="10">TP synthase</shortName>
        <shortName evidence="10">TPS</shortName>
        <ecNumber evidence="10">2.5.1.3</ecNumber>
    </recommendedName>
    <alternativeName>
        <fullName evidence="10">Thiamine-phosphate pyrophosphorylase</fullName>
        <shortName evidence="10">TMP pyrophosphorylase</shortName>
        <shortName evidence="10">TMP-PPase</shortName>
    </alternativeName>
</protein>
<sequence>MISGLYAITPDEADTDLLLAKVEAALQGGIRVLQYRNKQASYKLQTQQASAILPLCKQHQVPFIINDSVELCLALNADGVHIGADDGNIAEVKARLGANKILGASCYNRFDLALSAQQAGATYVAFGACFASSTKPHAPVASLDLFKQANAQLHIPAVAIGGITLENVPSVIQAGANSIAVINAIFNADDVKLAAQQFARLFKESTLKATT</sequence>
<dbReference type="HAMAP" id="MF_00097">
    <property type="entry name" value="TMP_synthase"/>
    <property type="match status" value="1"/>
</dbReference>
<keyword evidence="4 10" id="KW-0479">Metal-binding</keyword>
<dbReference type="Proteomes" id="UP000000383">
    <property type="component" value="Chromosome"/>
</dbReference>
<evidence type="ECO:0000256" key="3">
    <source>
        <dbReference type="ARBA" id="ARBA00022679"/>
    </source>
</evidence>
<dbReference type="PANTHER" id="PTHR20857:SF15">
    <property type="entry name" value="THIAMINE-PHOSPHATE SYNTHASE"/>
    <property type="match status" value="1"/>
</dbReference>
<dbReference type="STRING" id="666681.M301_2767"/>
<comment type="caution">
    <text evidence="10">Lacks conserved residue(s) required for the propagation of feature annotation.</text>
</comment>
<dbReference type="CDD" id="cd00564">
    <property type="entry name" value="TMP_TenI"/>
    <property type="match status" value="1"/>
</dbReference>
<organism evidence="14 15">
    <name type="scientific">Methylotenera versatilis (strain 301)</name>
    <dbReference type="NCBI Taxonomy" id="666681"/>
    <lineage>
        <taxon>Bacteria</taxon>
        <taxon>Pseudomonadati</taxon>
        <taxon>Pseudomonadota</taxon>
        <taxon>Betaproteobacteria</taxon>
        <taxon>Nitrosomonadales</taxon>
        <taxon>Methylophilaceae</taxon>
        <taxon>Methylotenera</taxon>
    </lineage>
</organism>
<comment type="pathway">
    <text evidence="2 10 12">Cofactor biosynthesis; thiamine diphosphate biosynthesis; thiamine phosphate from 4-amino-2-methyl-5-diphosphomethylpyrimidine and 4-methyl-5-(2-phosphoethyl)-thiazole: step 1/1.</text>
</comment>
<name>D7DP89_METV0</name>
<dbReference type="AlphaFoldDB" id="D7DP89"/>
<comment type="cofactor">
    <cofactor evidence="10">
        <name>Mg(2+)</name>
        <dbReference type="ChEBI" id="CHEBI:18420"/>
    </cofactor>
    <text evidence="10">Binds 1 Mg(2+) ion per subunit.</text>
</comment>
<dbReference type="HOGENOM" id="CLU_018272_3_1_4"/>
<comment type="catalytic activity">
    <reaction evidence="8 10 11">
        <text>2-(2-carboxy-4-methylthiazol-5-yl)ethyl phosphate + 4-amino-2-methyl-5-(diphosphooxymethyl)pyrimidine + 2 H(+) = thiamine phosphate + CO2 + diphosphate</text>
        <dbReference type="Rhea" id="RHEA:47848"/>
        <dbReference type="ChEBI" id="CHEBI:15378"/>
        <dbReference type="ChEBI" id="CHEBI:16526"/>
        <dbReference type="ChEBI" id="CHEBI:33019"/>
        <dbReference type="ChEBI" id="CHEBI:37575"/>
        <dbReference type="ChEBI" id="CHEBI:57841"/>
        <dbReference type="ChEBI" id="CHEBI:62890"/>
        <dbReference type="EC" id="2.5.1.3"/>
    </reaction>
</comment>
<feature type="binding site" evidence="10">
    <location>
        <begin position="132"/>
        <end position="134"/>
    </location>
    <ligand>
        <name>2-[(2R,5Z)-2-carboxy-4-methylthiazol-5(2H)-ylidene]ethyl phosphate</name>
        <dbReference type="ChEBI" id="CHEBI:62899"/>
    </ligand>
</feature>
<evidence type="ECO:0000256" key="12">
    <source>
        <dbReference type="RuleBase" id="RU004253"/>
    </source>
</evidence>
<feature type="binding site" evidence="10">
    <location>
        <position position="162"/>
    </location>
    <ligand>
        <name>2-[(2R,5Z)-2-carboxy-4-methylthiazol-5(2H)-ylidene]ethyl phosphate</name>
        <dbReference type="ChEBI" id="CHEBI:62899"/>
    </ligand>
</feature>
<evidence type="ECO:0000256" key="8">
    <source>
        <dbReference type="ARBA" id="ARBA00047851"/>
    </source>
</evidence>
<proteinExistence type="inferred from homology"/>
<dbReference type="InterPro" id="IPR034291">
    <property type="entry name" value="TMP_synthase"/>
</dbReference>
<evidence type="ECO:0000256" key="1">
    <source>
        <dbReference type="ARBA" id="ARBA00003814"/>
    </source>
</evidence>
<dbReference type="InterPro" id="IPR022998">
    <property type="entry name" value="ThiamineP_synth_TenI"/>
</dbReference>
<feature type="binding site" evidence="10">
    <location>
        <begin position="34"/>
        <end position="38"/>
    </location>
    <ligand>
        <name>4-amino-2-methyl-5-(diphosphooxymethyl)pyrimidine</name>
        <dbReference type="ChEBI" id="CHEBI:57841"/>
    </ligand>
</feature>
<dbReference type="InterPro" id="IPR036206">
    <property type="entry name" value="ThiamineP_synth_sf"/>
</dbReference>
<feature type="binding site" evidence="10">
    <location>
        <position position="135"/>
    </location>
    <ligand>
        <name>4-amino-2-methyl-5-(diphosphooxymethyl)pyrimidine</name>
        <dbReference type="ChEBI" id="CHEBI:57841"/>
    </ligand>
</feature>
<dbReference type="GO" id="GO:0005737">
    <property type="term" value="C:cytoplasm"/>
    <property type="evidence" value="ECO:0007669"/>
    <property type="project" value="TreeGrafter"/>
</dbReference>
<dbReference type="PANTHER" id="PTHR20857">
    <property type="entry name" value="THIAMINE-PHOSPHATE PYROPHOSPHORYLASE"/>
    <property type="match status" value="1"/>
</dbReference>
<dbReference type="GO" id="GO:0004789">
    <property type="term" value="F:thiamine-phosphate diphosphorylase activity"/>
    <property type="evidence" value="ECO:0007669"/>
    <property type="project" value="UniProtKB-UniRule"/>
</dbReference>
<evidence type="ECO:0000256" key="4">
    <source>
        <dbReference type="ARBA" id="ARBA00022723"/>
    </source>
</evidence>
<evidence type="ECO:0000256" key="7">
    <source>
        <dbReference type="ARBA" id="ARBA00047334"/>
    </source>
</evidence>
<dbReference type="FunFam" id="3.20.20.70:FF:000096">
    <property type="entry name" value="Thiamine-phosphate synthase"/>
    <property type="match status" value="1"/>
</dbReference>
<evidence type="ECO:0000256" key="6">
    <source>
        <dbReference type="ARBA" id="ARBA00022977"/>
    </source>
</evidence>
<dbReference type="KEGG" id="meh:M301_2767"/>
<evidence type="ECO:0000313" key="15">
    <source>
        <dbReference type="Proteomes" id="UP000000383"/>
    </source>
</evidence>
<evidence type="ECO:0000256" key="10">
    <source>
        <dbReference type="HAMAP-Rule" id="MF_00097"/>
    </source>
</evidence>
<evidence type="ECO:0000256" key="2">
    <source>
        <dbReference type="ARBA" id="ARBA00005165"/>
    </source>
</evidence>
<dbReference type="InterPro" id="IPR013785">
    <property type="entry name" value="Aldolase_TIM"/>
</dbReference>
<keyword evidence="5 10" id="KW-0460">Magnesium</keyword>
<dbReference type="GO" id="GO:0009229">
    <property type="term" value="P:thiamine diphosphate biosynthetic process"/>
    <property type="evidence" value="ECO:0007669"/>
    <property type="project" value="UniProtKB-UniRule"/>
</dbReference>
<dbReference type="UniPathway" id="UPA00060">
    <property type="reaction ID" value="UER00141"/>
</dbReference>
<dbReference type="GO" id="GO:0000287">
    <property type="term" value="F:magnesium ion binding"/>
    <property type="evidence" value="ECO:0007669"/>
    <property type="project" value="UniProtKB-UniRule"/>
</dbReference>
<comment type="function">
    <text evidence="1 10">Condenses 4-methyl-5-(beta-hydroxyethyl)thiazole monophosphate (THZ-P) and 2-methyl-4-amino-5-hydroxymethyl pyrimidine pyrophosphate (HMP-PP) to form thiamine monophosphate (TMP).</text>
</comment>
<dbReference type="GO" id="GO:0009228">
    <property type="term" value="P:thiamine biosynthetic process"/>
    <property type="evidence" value="ECO:0007669"/>
    <property type="project" value="UniProtKB-KW"/>
</dbReference>
<reference evidence="14 15" key="2">
    <citation type="journal article" date="2011" name="J. Bacteriol.">
        <title>Genomes of three methylotrophs from a single niche uncover genetic and metabolic divergence of Methylophilaceae.</title>
        <authorList>
            <person name="Lapidus A."/>
            <person name="Clum A."/>
            <person name="Labutti K."/>
            <person name="Kaluzhnaya M.G."/>
            <person name="Lim S."/>
            <person name="Beck D.A."/>
            <person name="Glavina Del Rio T."/>
            <person name="Nolan M."/>
            <person name="Mavromatis K."/>
            <person name="Huntemann M."/>
            <person name="Lucas S."/>
            <person name="Lidstrom M.E."/>
            <person name="Ivanova N."/>
            <person name="Chistoserdova L."/>
        </authorList>
    </citation>
    <scope>NUCLEOTIDE SEQUENCE [LARGE SCALE GENOMIC DNA]</scope>
    <source>
        <strain evidence="14 15">301</strain>
    </source>
</reference>
<accession>D7DP89</accession>
<comment type="similarity">
    <text evidence="10 11">Belongs to the thiamine-phosphate synthase family.</text>
</comment>
<comment type="catalytic activity">
    <reaction evidence="9 10 11">
        <text>2-[(2R,5Z)-2-carboxy-4-methylthiazol-5(2H)-ylidene]ethyl phosphate + 4-amino-2-methyl-5-(diphosphooxymethyl)pyrimidine + 2 H(+) = thiamine phosphate + CO2 + diphosphate</text>
        <dbReference type="Rhea" id="RHEA:47844"/>
        <dbReference type="ChEBI" id="CHEBI:15378"/>
        <dbReference type="ChEBI" id="CHEBI:16526"/>
        <dbReference type="ChEBI" id="CHEBI:33019"/>
        <dbReference type="ChEBI" id="CHEBI:37575"/>
        <dbReference type="ChEBI" id="CHEBI:57841"/>
        <dbReference type="ChEBI" id="CHEBI:62899"/>
        <dbReference type="EC" id="2.5.1.3"/>
    </reaction>
</comment>
<feature type="binding site" evidence="10">
    <location>
        <position position="67"/>
    </location>
    <ligand>
        <name>Mg(2+)</name>
        <dbReference type="ChEBI" id="CHEBI:18420"/>
    </ligand>
</feature>
<dbReference type="eggNOG" id="COG0352">
    <property type="taxonomic scope" value="Bacteria"/>
</dbReference>
<gene>
    <name evidence="10" type="primary">thiE</name>
    <name evidence="14" type="ordered locus">M301_2767</name>
</gene>
<evidence type="ECO:0000256" key="9">
    <source>
        <dbReference type="ARBA" id="ARBA00047883"/>
    </source>
</evidence>
<evidence type="ECO:0000259" key="13">
    <source>
        <dbReference type="Pfam" id="PF02581"/>
    </source>
</evidence>